<dbReference type="SUPFAM" id="SSF52087">
    <property type="entry name" value="CRAL/TRIO domain"/>
    <property type="match status" value="1"/>
</dbReference>
<name>A0A9N8H5W2_9STRA</name>
<evidence type="ECO:0000259" key="1">
    <source>
        <dbReference type="PROSITE" id="PS50191"/>
    </source>
</evidence>
<dbReference type="AlphaFoldDB" id="A0A9N8H5W2"/>
<reference evidence="2" key="1">
    <citation type="submission" date="2020-06" db="EMBL/GenBank/DDBJ databases">
        <authorList>
            <consortium name="Plant Systems Biology data submission"/>
        </authorList>
    </citation>
    <scope>NUCLEOTIDE SEQUENCE</scope>
    <source>
        <strain evidence="2">D6</strain>
    </source>
</reference>
<comment type="caution">
    <text evidence="2">The sequence shown here is derived from an EMBL/GenBank/DDBJ whole genome shotgun (WGS) entry which is preliminary data.</text>
</comment>
<dbReference type="Proteomes" id="UP001153069">
    <property type="component" value="Unassembled WGS sequence"/>
</dbReference>
<dbReference type="InterPro" id="IPR001251">
    <property type="entry name" value="CRAL-TRIO_dom"/>
</dbReference>
<proteinExistence type="predicted"/>
<gene>
    <name evidence="2" type="ORF">SEMRO_84_G044780.1</name>
</gene>
<dbReference type="EMBL" id="CAICTM010000083">
    <property type="protein sequence ID" value="CAB9500455.1"/>
    <property type="molecule type" value="Genomic_DNA"/>
</dbReference>
<dbReference type="PANTHER" id="PTHR10174:SF208">
    <property type="entry name" value="CRAL-TRIO DOMAIN-CONTAINING PROTEIN DDB_G0278031"/>
    <property type="match status" value="1"/>
</dbReference>
<dbReference type="Gene3D" id="3.40.525.10">
    <property type="entry name" value="CRAL-TRIO lipid binding domain"/>
    <property type="match status" value="1"/>
</dbReference>
<dbReference type="GO" id="GO:0016020">
    <property type="term" value="C:membrane"/>
    <property type="evidence" value="ECO:0007669"/>
    <property type="project" value="TreeGrafter"/>
</dbReference>
<sequence length="281" mass="32063">MGMNMKEGADVYGQSHPVETPALLRDSLEAFNALMEKIPEDKKVNAILAESKCPELVTDDFKLVFLRCEVFHVDLAVKRYTKYWDKRVDVFGPEKAFEPLTLSGALRDDTAALQTGFFRLMDTKAVGGRSMFFLDPKMQDFQYTQDSMVRAVWYWFHASLEDEDTQKRGVIFIIYSYDSTMGHLDRGLIGRLAKSVQGSLPVRLSAIHFCRPPLVLSTVFPVVKALLGNRLRKRIKVHSGSKHWEDMAKYELTEKNVPEDVGGQVVLDHLAWLEDRRCKGL</sequence>
<accession>A0A9N8H5W2</accession>
<dbReference type="OrthoDB" id="42195at2759"/>
<keyword evidence="3" id="KW-1185">Reference proteome</keyword>
<evidence type="ECO:0000313" key="3">
    <source>
        <dbReference type="Proteomes" id="UP001153069"/>
    </source>
</evidence>
<evidence type="ECO:0000313" key="2">
    <source>
        <dbReference type="EMBL" id="CAB9500455.1"/>
    </source>
</evidence>
<dbReference type="PRINTS" id="PR00180">
    <property type="entry name" value="CRETINALDHBP"/>
</dbReference>
<dbReference type="InterPro" id="IPR036865">
    <property type="entry name" value="CRAL-TRIO_dom_sf"/>
</dbReference>
<dbReference type="PROSITE" id="PS50191">
    <property type="entry name" value="CRAL_TRIO"/>
    <property type="match status" value="1"/>
</dbReference>
<dbReference type="CDD" id="cd00170">
    <property type="entry name" value="SEC14"/>
    <property type="match status" value="1"/>
</dbReference>
<dbReference type="PANTHER" id="PTHR10174">
    <property type="entry name" value="ALPHA-TOCOPHEROL TRANSFER PROTEIN-RELATED"/>
    <property type="match status" value="1"/>
</dbReference>
<protein>
    <submittedName>
        <fullName evidence="2">Transfer protein</fullName>
    </submittedName>
</protein>
<dbReference type="GO" id="GO:1902936">
    <property type="term" value="F:phosphatidylinositol bisphosphate binding"/>
    <property type="evidence" value="ECO:0007669"/>
    <property type="project" value="TreeGrafter"/>
</dbReference>
<dbReference type="Pfam" id="PF00650">
    <property type="entry name" value="CRAL_TRIO"/>
    <property type="match status" value="1"/>
</dbReference>
<dbReference type="SMART" id="SM00516">
    <property type="entry name" value="SEC14"/>
    <property type="match status" value="1"/>
</dbReference>
<organism evidence="2 3">
    <name type="scientific">Seminavis robusta</name>
    <dbReference type="NCBI Taxonomy" id="568900"/>
    <lineage>
        <taxon>Eukaryota</taxon>
        <taxon>Sar</taxon>
        <taxon>Stramenopiles</taxon>
        <taxon>Ochrophyta</taxon>
        <taxon>Bacillariophyta</taxon>
        <taxon>Bacillariophyceae</taxon>
        <taxon>Bacillariophycidae</taxon>
        <taxon>Naviculales</taxon>
        <taxon>Naviculaceae</taxon>
        <taxon>Seminavis</taxon>
    </lineage>
</organism>
<feature type="domain" description="CRAL-TRIO" evidence="1">
    <location>
        <begin position="89"/>
        <end position="269"/>
    </location>
</feature>